<evidence type="ECO:0000313" key="4">
    <source>
        <dbReference type="Proteomes" id="UP000585474"/>
    </source>
</evidence>
<name>A0A7J0FAA0_9ERIC</name>
<proteinExistence type="predicted"/>
<comment type="caution">
    <text evidence="3">The sequence shown here is derived from an EMBL/GenBank/DDBJ whole genome shotgun (WGS) entry which is preliminary data.</text>
</comment>
<organism evidence="3 4">
    <name type="scientific">Actinidia rufa</name>
    <dbReference type="NCBI Taxonomy" id="165716"/>
    <lineage>
        <taxon>Eukaryota</taxon>
        <taxon>Viridiplantae</taxon>
        <taxon>Streptophyta</taxon>
        <taxon>Embryophyta</taxon>
        <taxon>Tracheophyta</taxon>
        <taxon>Spermatophyta</taxon>
        <taxon>Magnoliopsida</taxon>
        <taxon>eudicotyledons</taxon>
        <taxon>Gunneridae</taxon>
        <taxon>Pentapetalae</taxon>
        <taxon>asterids</taxon>
        <taxon>Ericales</taxon>
        <taxon>Actinidiaceae</taxon>
        <taxon>Actinidia</taxon>
    </lineage>
</organism>
<feature type="compositionally biased region" description="Acidic residues" evidence="2">
    <location>
        <begin position="333"/>
        <end position="346"/>
    </location>
</feature>
<evidence type="ECO:0000313" key="3">
    <source>
        <dbReference type="EMBL" id="GFY95628.1"/>
    </source>
</evidence>
<sequence>MSGEVNQLPSSPPRILLLGARSGKNLIKGSPINVKRWKKRFFFVSGDDWEFFPNLARGEGVLWIPRTWGTPGARQLELKFELKLGSYVRIMAPLRAQIERDIKKTQLKETHPKGGGVKGRKHVIEVDPRCKGGFYSGKTFEGRGFECFTQRGKVKKERGPTPVGGEQGKNLGDIKHSLGSATVAEKILSGTVLPTDKEKADKLSLDQMVSKFFHIVELAELEMVRAQNQTIELEGIVAEFVEWEKKANDKLKAKSDALARLEEEEVAELKKNKVLAKEKTVEEYKSSEDFQEAMESAASKYFGEGFDFCKRQLAHHHPNLGIDLDDMGLDYDLLKEEEDDAEDEGGKEEGNKEKGEGKGRH</sequence>
<feature type="compositionally biased region" description="Basic and acidic residues" evidence="2">
    <location>
        <begin position="347"/>
        <end position="361"/>
    </location>
</feature>
<evidence type="ECO:0000256" key="1">
    <source>
        <dbReference type="SAM" id="Coils"/>
    </source>
</evidence>
<feature type="coiled-coil region" evidence="1">
    <location>
        <begin position="244"/>
        <end position="279"/>
    </location>
</feature>
<feature type="region of interest" description="Disordered" evidence="2">
    <location>
        <begin position="333"/>
        <end position="361"/>
    </location>
</feature>
<gene>
    <name evidence="3" type="ORF">Acr_10g0010130</name>
</gene>
<reference evidence="3 4" key="1">
    <citation type="submission" date="2019-07" db="EMBL/GenBank/DDBJ databases">
        <title>De Novo Assembly of kiwifruit Actinidia rufa.</title>
        <authorList>
            <person name="Sugita-Konishi S."/>
            <person name="Sato K."/>
            <person name="Mori E."/>
            <person name="Abe Y."/>
            <person name="Kisaki G."/>
            <person name="Hamano K."/>
            <person name="Suezawa K."/>
            <person name="Otani M."/>
            <person name="Fukuda T."/>
            <person name="Manabe T."/>
            <person name="Gomi K."/>
            <person name="Tabuchi M."/>
            <person name="Akimitsu K."/>
            <person name="Kataoka I."/>
        </authorList>
    </citation>
    <scope>NUCLEOTIDE SEQUENCE [LARGE SCALE GENOMIC DNA]</scope>
    <source>
        <strain evidence="4">cv. Fuchu</strain>
    </source>
</reference>
<evidence type="ECO:0000256" key="2">
    <source>
        <dbReference type="SAM" id="MobiDB-lite"/>
    </source>
</evidence>
<keyword evidence="1" id="KW-0175">Coiled coil</keyword>
<dbReference type="Proteomes" id="UP000585474">
    <property type="component" value="Unassembled WGS sequence"/>
</dbReference>
<dbReference type="EMBL" id="BJWL01000010">
    <property type="protein sequence ID" value="GFY95628.1"/>
    <property type="molecule type" value="Genomic_DNA"/>
</dbReference>
<dbReference type="AlphaFoldDB" id="A0A7J0FAA0"/>
<keyword evidence="4" id="KW-1185">Reference proteome</keyword>
<accession>A0A7J0FAA0</accession>
<protein>
    <submittedName>
        <fullName evidence="3">Uncharacterized protein</fullName>
    </submittedName>
</protein>